<keyword evidence="3" id="KW-1185">Reference proteome</keyword>
<dbReference type="RefSeq" id="WP_150950590.1">
    <property type="nucleotide sequence ID" value="NZ_VZRB01000014.1"/>
</dbReference>
<name>A0A6H9V0E1_9ACTN</name>
<dbReference type="Proteomes" id="UP000442707">
    <property type="component" value="Unassembled WGS sequence"/>
</dbReference>
<comment type="caution">
    <text evidence="2">The sequence shown here is derived from an EMBL/GenBank/DDBJ whole genome shotgun (WGS) entry which is preliminary data.</text>
</comment>
<reference evidence="2 3" key="1">
    <citation type="submission" date="2019-09" db="EMBL/GenBank/DDBJ databases">
        <title>Screening of Novel Bioactive Compounds from Soil-Associated.</title>
        <authorList>
            <person name="Zhao S."/>
        </authorList>
    </citation>
    <scope>NUCLEOTIDE SEQUENCE [LARGE SCALE GENOMIC DNA]</scope>
    <source>
        <strain evidence="2 3">HIT-DPA4</strain>
    </source>
</reference>
<feature type="region of interest" description="Disordered" evidence="1">
    <location>
        <begin position="1"/>
        <end position="29"/>
    </location>
</feature>
<evidence type="ECO:0000256" key="1">
    <source>
        <dbReference type="SAM" id="MobiDB-lite"/>
    </source>
</evidence>
<proteinExistence type="predicted"/>
<sequence length="106" mass="11694">MSTLGRLFPGRPTALLRRRRTAGQERAMPRRLRQDLERALAEDDDAARRTAVDRVVRGITEGTYGRGFQERAAHAADRSRPADHRASLDHLPPSSRVAGRPVGGGD</sequence>
<dbReference type="EMBL" id="VZRB01000014">
    <property type="protein sequence ID" value="KAB1144685.1"/>
    <property type="molecule type" value="Genomic_DNA"/>
</dbReference>
<dbReference type="AlphaFoldDB" id="A0A6H9V0E1"/>
<feature type="compositionally biased region" description="Basic and acidic residues" evidence="1">
    <location>
        <begin position="68"/>
        <end position="88"/>
    </location>
</feature>
<protein>
    <submittedName>
        <fullName evidence="2">Uncharacterized protein</fullName>
    </submittedName>
</protein>
<evidence type="ECO:0000313" key="2">
    <source>
        <dbReference type="EMBL" id="KAB1144685.1"/>
    </source>
</evidence>
<evidence type="ECO:0000313" key="3">
    <source>
        <dbReference type="Proteomes" id="UP000442707"/>
    </source>
</evidence>
<organism evidence="2 3">
    <name type="scientific">Streptomyces luteolifulvus</name>
    <dbReference type="NCBI Taxonomy" id="2615112"/>
    <lineage>
        <taxon>Bacteria</taxon>
        <taxon>Bacillati</taxon>
        <taxon>Actinomycetota</taxon>
        <taxon>Actinomycetes</taxon>
        <taxon>Kitasatosporales</taxon>
        <taxon>Streptomycetaceae</taxon>
        <taxon>Streptomyces</taxon>
    </lineage>
</organism>
<feature type="region of interest" description="Disordered" evidence="1">
    <location>
        <begin position="62"/>
        <end position="106"/>
    </location>
</feature>
<accession>A0A6H9V0E1</accession>
<gene>
    <name evidence="2" type="ORF">F7R91_20795</name>
</gene>